<evidence type="ECO:0000256" key="2">
    <source>
        <dbReference type="ARBA" id="ARBA00023002"/>
    </source>
</evidence>
<gene>
    <name evidence="3" type="ORF">AB5J53_35695</name>
</gene>
<sequence>MTIHPESLPASGTAIVTGASSGIGAAYARRLAADGHDLVLVARRAERLRALAAELTGQHDVRVETVVADLGDAGDLDRVAPANR</sequence>
<protein>
    <submittedName>
        <fullName evidence="3">SDR family NAD(P)-dependent oxidoreductase</fullName>
    </submittedName>
</protein>
<dbReference type="RefSeq" id="WP_369249719.1">
    <property type="nucleotide sequence ID" value="NZ_CP163443.1"/>
</dbReference>
<dbReference type="Pfam" id="PF00106">
    <property type="entry name" value="adh_short"/>
    <property type="match status" value="1"/>
</dbReference>
<accession>A0AB39RR05</accession>
<reference evidence="3" key="1">
    <citation type="submission" date="2024-07" db="EMBL/GenBank/DDBJ databases">
        <authorList>
            <person name="Yu S.T."/>
        </authorList>
    </citation>
    <scope>NUCLEOTIDE SEQUENCE</scope>
    <source>
        <strain evidence="3">R41</strain>
    </source>
</reference>
<name>A0AB39RR05_9ACTN</name>
<comment type="similarity">
    <text evidence="1">Belongs to the short-chain dehydrogenases/reductases (SDR) family.</text>
</comment>
<evidence type="ECO:0000256" key="1">
    <source>
        <dbReference type="ARBA" id="ARBA00006484"/>
    </source>
</evidence>
<organism evidence="3">
    <name type="scientific">Streptomyces sp. R41</name>
    <dbReference type="NCBI Taxonomy" id="3238632"/>
    <lineage>
        <taxon>Bacteria</taxon>
        <taxon>Bacillati</taxon>
        <taxon>Actinomycetota</taxon>
        <taxon>Actinomycetes</taxon>
        <taxon>Kitasatosporales</taxon>
        <taxon>Streptomycetaceae</taxon>
        <taxon>Streptomyces</taxon>
    </lineage>
</organism>
<dbReference type="Gene3D" id="3.40.50.720">
    <property type="entry name" value="NAD(P)-binding Rossmann-like Domain"/>
    <property type="match status" value="1"/>
</dbReference>
<dbReference type="GO" id="GO:0016491">
    <property type="term" value="F:oxidoreductase activity"/>
    <property type="evidence" value="ECO:0007669"/>
    <property type="project" value="UniProtKB-KW"/>
</dbReference>
<keyword evidence="2" id="KW-0560">Oxidoreductase</keyword>
<evidence type="ECO:0000313" key="3">
    <source>
        <dbReference type="EMBL" id="XDQ56646.1"/>
    </source>
</evidence>
<dbReference type="InterPro" id="IPR036291">
    <property type="entry name" value="NAD(P)-bd_dom_sf"/>
</dbReference>
<dbReference type="SUPFAM" id="SSF51735">
    <property type="entry name" value="NAD(P)-binding Rossmann-fold domains"/>
    <property type="match status" value="1"/>
</dbReference>
<proteinExistence type="inferred from homology"/>
<dbReference type="InterPro" id="IPR002347">
    <property type="entry name" value="SDR_fam"/>
</dbReference>
<dbReference type="AlphaFoldDB" id="A0AB39RR05"/>
<dbReference type="EMBL" id="CP163443">
    <property type="protein sequence ID" value="XDQ56646.1"/>
    <property type="molecule type" value="Genomic_DNA"/>
</dbReference>
<dbReference type="PANTHER" id="PTHR43086">
    <property type="entry name" value="VERY-LONG-CHAIN 3-OXOOACYL-COA REDUCTASE"/>
    <property type="match status" value="1"/>
</dbReference>
<dbReference type="PANTHER" id="PTHR43086:SF3">
    <property type="entry name" value="NADP-DEPENDENT 3-HYDROXY ACID DEHYDROGENASE YDFG"/>
    <property type="match status" value="1"/>
</dbReference>